<evidence type="ECO:0000313" key="1">
    <source>
        <dbReference type="EMBL" id="KAK7050731.1"/>
    </source>
</evidence>
<accession>A0AAW0DHP0</accession>
<dbReference type="Proteomes" id="UP001362999">
    <property type="component" value="Unassembled WGS sequence"/>
</dbReference>
<sequence>MIAVPLNICSGVPYRLFSQFEQVVFLGTGVRTLDRMNALLNPRFSHIFTGMQSRRRLLSCSHELLFDNDEKPTDLTLPFFGGIIIPVDVSVISTSRCVEI</sequence>
<gene>
    <name evidence="1" type="ORF">R3P38DRAFT_3174208</name>
</gene>
<protein>
    <submittedName>
        <fullName evidence="1">Uncharacterized protein</fullName>
    </submittedName>
</protein>
<proteinExistence type="predicted"/>
<evidence type="ECO:0000313" key="2">
    <source>
        <dbReference type="Proteomes" id="UP001362999"/>
    </source>
</evidence>
<comment type="caution">
    <text evidence="1">The sequence shown here is derived from an EMBL/GenBank/DDBJ whole genome shotgun (WGS) entry which is preliminary data.</text>
</comment>
<name>A0AAW0DHP0_9AGAR</name>
<dbReference type="EMBL" id="JAWWNJ010000008">
    <property type="protein sequence ID" value="KAK7050731.1"/>
    <property type="molecule type" value="Genomic_DNA"/>
</dbReference>
<dbReference type="AlphaFoldDB" id="A0AAW0DHP0"/>
<reference evidence="1 2" key="1">
    <citation type="journal article" date="2024" name="J Genomics">
        <title>Draft genome sequencing and assembly of Favolaschia claudopus CIRM-BRFM 2984 isolated from oak limbs.</title>
        <authorList>
            <person name="Navarro D."/>
            <person name="Drula E."/>
            <person name="Chaduli D."/>
            <person name="Cazenave R."/>
            <person name="Ahrendt S."/>
            <person name="Wang J."/>
            <person name="Lipzen A."/>
            <person name="Daum C."/>
            <person name="Barry K."/>
            <person name="Grigoriev I.V."/>
            <person name="Favel A."/>
            <person name="Rosso M.N."/>
            <person name="Martin F."/>
        </authorList>
    </citation>
    <scope>NUCLEOTIDE SEQUENCE [LARGE SCALE GENOMIC DNA]</scope>
    <source>
        <strain evidence="1 2">CIRM-BRFM 2984</strain>
    </source>
</reference>
<keyword evidence="2" id="KW-1185">Reference proteome</keyword>
<organism evidence="1 2">
    <name type="scientific">Favolaschia claudopus</name>
    <dbReference type="NCBI Taxonomy" id="2862362"/>
    <lineage>
        <taxon>Eukaryota</taxon>
        <taxon>Fungi</taxon>
        <taxon>Dikarya</taxon>
        <taxon>Basidiomycota</taxon>
        <taxon>Agaricomycotina</taxon>
        <taxon>Agaricomycetes</taxon>
        <taxon>Agaricomycetidae</taxon>
        <taxon>Agaricales</taxon>
        <taxon>Marasmiineae</taxon>
        <taxon>Mycenaceae</taxon>
        <taxon>Favolaschia</taxon>
    </lineage>
</organism>